<evidence type="ECO:0000313" key="3">
    <source>
        <dbReference type="Proteomes" id="UP000553632"/>
    </source>
</evidence>
<keyword evidence="3" id="KW-1185">Reference proteome</keyword>
<evidence type="ECO:0000313" key="2">
    <source>
        <dbReference type="EMBL" id="KAF4698232.1"/>
    </source>
</evidence>
<comment type="caution">
    <text evidence="2">The sequence shown here is derived from an EMBL/GenBank/DDBJ whole genome shotgun (WGS) entry which is preliminary data.</text>
</comment>
<name>A0A7J6PQF6_PEROL</name>
<reference evidence="2 3" key="1">
    <citation type="submission" date="2020-04" db="EMBL/GenBank/DDBJ databases">
        <title>Perkinsus olseni comparative genomics.</title>
        <authorList>
            <person name="Bogema D.R."/>
        </authorList>
    </citation>
    <scope>NUCLEOTIDE SEQUENCE [LARGE SCALE GENOMIC DNA]</scope>
    <source>
        <strain evidence="2 3">ATCC PRA-207</strain>
    </source>
</reference>
<protein>
    <submittedName>
        <fullName evidence="2">Uncharacterized protein</fullName>
    </submittedName>
</protein>
<sequence length="316" mass="34706">MSKAVWPPAQPDDHDDGQLDDIVHQRGDEEDVIPDVIENGFHQQGYQEAVIPDVMDDDIQSNDSIISGRGAMIPQDASVVDEGRNSGRLIEQSTGRGDPKVGDGLTTTPSRNVSEPHVEDTVDLAADEETDGDRQRLSPGVPAAEENGDDNGEPPETFMTPSSRATDEEERLATTTGSVPTTSRATTRSRRSSTSTRSFTTRLEELRESLGTSTRHTYGKFVNTAPMNGSLVVLVDADYTGLARVINHDDQGRAVLQPMDVIQEGVLTRAEDNETKGQLHVNIDNIIYVRPSNRSLTRARGKDLRELFAYIDDYMQ</sequence>
<feature type="compositionally biased region" description="Acidic residues" evidence="1">
    <location>
        <begin position="121"/>
        <end position="131"/>
    </location>
</feature>
<proteinExistence type="predicted"/>
<organism evidence="2 3">
    <name type="scientific">Perkinsus olseni</name>
    <name type="common">Perkinsus atlanticus</name>
    <dbReference type="NCBI Taxonomy" id="32597"/>
    <lineage>
        <taxon>Eukaryota</taxon>
        <taxon>Sar</taxon>
        <taxon>Alveolata</taxon>
        <taxon>Perkinsozoa</taxon>
        <taxon>Perkinsea</taxon>
        <taxon>Perkinsida</taxon>
        <taxon>Perkinsidae</taxon>
        <taxon>Perkinsus</taxon>
    </lineage>
</organism>
<dbReference type="Proteomes" id="UP000553632">
    <property type="component" value="Unassembled WGS sequence"/>
</dbReference>
<evidence type="ECO:0000256" key="1">
    <source>
        <dbReference type="SAM" id="MobiDB-lite"/>
    </source>
</evidence>
<feature type="region of interest" description="Disordered" evidence="1">
    <location>
        <begin position="89"/>
        <end position="202"/>
    </location>
</feature>
<feature type="region of interest" description="Disordered" evidence="1">
    <location>
        <begin position="1"/>
        <end position="28"/>
    </location>
</feature>
<dbReference type="EMBL" id="JABANO010038626">
    <property type="protein sequence ID" value="KAF4698232.1"/>
    <property type="molecule type" value="Genomic_DNA"/>
</dbReference>
<dbReference type="AlphaFoldDB" id="A0A7J6PQF6"/>
<feature type="compositionally biased region" description="Low complexity" evidence="1">
    <location>
        <begin position="181"/>
        <end position="201"/>
    </location>
</feature>
<accession>A0A7J6PQF6</accession>
<gene>
    <name evidence="2" type="ORF">FOZ63_008695</name>
</gene>